<dbReference type="PANTHER" id="PTHR31286:SF165">
    <property type="entry name" value="DUF4283 DOMAIN-CONTAINING PROTEIN"/>
    <property type="match status" value="1"/>
</dbReference>
<sequence>MAVLVAMLMLLVLLLTPSYSEESFDVRQHLSTVSRSMYAITKALGYIASAIGKPICLDNATDTKARMAFAKVCVEITLDHTLPSSILVDRGDGVLAEIKFTQVWQKNELVKIQSQLIKK</sequence>
<gene>
    <name evidence="2" type="ORF">GIB67_005167</name>
</gene>
<dbReference type="OrthoDB" id="1751950at2759"/>
<evidence type="ECO:0000313" key="3">
    <source>
        <dbReference type="Proteomes" id="UP000541444"/>
    </source>
</evidence>
<dbReference type="AlphaFoldDB" id="A0A7J7NMZ5"/>
<keyword evidence="3" id="KW-1185">Reference proteome</keyword>
<dbReference type="PANTHER" id="PTHR31286">
    <property type="entry name" value="GLYCINE-RICH CELL WALL STRUCTURAL PROTEIN 1.8-LIKE"/>
    <property type="match status" value="1"/>
</dbReference>
<dbReference type="Proteomes" id="UP000541444">
    <property type="component" value="Unassembled WGS sequence"/>
</dbReference>
<evidence type="ECO:0000256" key="1">
    <source>
        <dbReference type="SAM" id="SignalP"/>
    </source>
</evidence>
<name>A0A7J7NMZ5_9MAGN</name>
<proteinExistence type="predicted"/>
<dbReference type="EMBL" id="JACGCM010000692">
    <property type="protein sequence ID" value="KAF6168555.1"/>
    <property type="molecule type" value="Genomic_DNA"/>
</dbReference>
<accession>A0A7J7NMZ5</accession>
<dbReference type="InterPro" id="IPR040256">
    <property type="entry name" value="At4g02000-like"/>
</dbReference>
<evidence type="ECO:0000313" key="2">
    <source>
        <dbReference type="EMBL" id="KAF6168555.1"/>
    </source>
</evidence>
<feature type="signal peptide" evidence="1">
    <location>
        <begin position="1"/>
        <end position="20"/>
    </location>
</feature>
<feature type="chain" id="PRO_5029681975" evidence="1">
    <location>
        <begin position="21"/>
        <end position="119"/>
    </location>
</feature>
<protein>
    <submittedName>
        <fullName evidence="2">Uncharacterized protein</fullName>
    </submittedName>
</protein>
<organism evidence="2 3">
    <name type="scientific">Kingdonia uniflora</name>
    <dbReference type="NCBI Taxonomy" id="39325"/>
    <lineage>
        <taxon>Eukaryota</taxon>
        <taxon>Viridiplantae</taxon>
        <taxon>Streptophyta</taxon>
        <taxon>Embryophyta</taxon>
        <taxon>Tracheophyta</taxon>
        <taxon>Spermatophyta</taxon>
        <taxon>Magnoliopsida</taxon>
        <taxon>Ranunculales</taxon>
        <taxon>Circaeasteraceae</taxon>
        <taxon>Kingdonia</taxon>
    </lineage>
</organism>
<comment type="caution">
    <text evidence="2">The sequence shown here is derived from an EMBL/GenBank/DDBJ whole genome shotgun (WGS) entry which is preliminary data.</text>
</comment>
<keyword evidence="1" id="KW-0732">Signal</keyword>
<reference evidence="2 3" key="1">
    <citation type="journal article" date="2020" name="IScience">
        <title>Genome Sequencing of the Endangered Kingdonia uniflora (Circaeasteraceae, Ranunculales) Reveals Potential Mechanisms of Evolutionary Specialization.</title>
        <authorList>
            <person name="Sun Y."/>
            <person name="Deng T."/>
            <person name="Zhang A."/>
            <person name="Moore M.J."/>
            <person name="Landis J.B."/>
            <person name="Lin N."/>
            <person name="Zhang H."/>
            <person name="Zhang X."/>
            <person name="Huang J."/>
            <person name="Zhang X."/>
            <person name="Sun H."/>
            <person name="Wang H."/>
        </authorList>
    </citation>
    <scope>NUCLEOTIDE SEQUENCE [LARGE SCALE GENOMIC DNA]</scope>
    <source>
        <strain evidence="2">TB1705</strain>
        <tissue evidence="2">Leaf</tissue>
    </source>
</reference>